<feature type="transmembrane region" description="Helical" evidence="2">
    <location>
        <begin position="187"/>
        <end position="212"/>
    </location>
</feature>
<dbReference type="eggNOG" id="ENOG5032RRX">
    <property type="taxonomic scope" value="Bacteria"/>
</dbReference>
<feature type="transmembrane region" description="Helical" evidence="2">
    <location>
        <begin position="7"/>
        <end position="29"/>
    </location>
</feature>
<keyword evidence="2" id="KW-1133">Transmembrane helix</keyword>
<name>V5WE41_9SPIO</name>
<dbReference type="AlphaFoldDB" id="V5WE41"/>
<feature type="transmembrane region" description="Helical" evidence="2">
    <location>
        <begin position="232"/>
        <end position="250"/>
    </location>
</feature>
<feature type="transmembrane region" description="Helical" evidence="2">
    <location>
        <begin position="91"/>
        <end position="110"/>
    </location>
</feature>
<keyword evidence="2" id="KW-0812">Transmembrane</keyword>
<organism evidence="3 4">
    <name type="scientific">Salinispira pacifica</name>
    <dbReference type="NCBI Taxonomy" id="1307761"/>
    <lineage>
        <taxon>Bacteria</taxon>
        <taxon>Pseudomonadati</taxon>
        <taxon>Spirochaetota</taxon>
        <taxon>Spirochaetia</taxon>
        <taxon>Spirochaetales</taxon>
        <taxon>Spirochaetaceae</taxon>
        <taxon>Salinispira</taxon>
    </lineage>
</organism>
<accession>V5WE41</accession>
<sequence>MKSLKNYAFFLILFAPLVFGIFSALVKYAGPDPIIQMNMQQMQELDLQIQELGQVTSGAAISDETSRELESLRSEYDTIHRSVVLRRSERIKWVAFIAVMIFIVGAVVLLPGISKDRKDQGAPDQTAETGGVITPSGSANGGIQDPSTHSFASTVDWSPLKGGGASFKTHSLRSAGQNVLLLKSSNYFNLFSLAFGIPAVVLLLFEFIPGIILGDFTDAASVFSFAFRVDPTPYFFILLSVGLMFLFNSVTRIDAGQGILNLDGEKLPFESIAGFQVVSEMVSSRNSGSFLSHELNVILTDGSRKNLMDHGDLDALLHDGRRIAGLVGAPLWAMQYE</sequence>
<dbReference type="OrthoDB" id="556365at2"/>
<evidence type="ECO:0000313" key="3">
    <source>
        <dbReference type="EMBL" id="AHC14047.1"/>
    </source>
</evidence>
<keyword evidence="2" id="KW-0472">Membrane</keyword>
<proteinExistence type="predicted"/>
<evidence type="ECO:0000313" key="4">
    <source>
        <dbReference type="Proteomes" id="UP000018680"/>
    </source>
</evidence>
<gene>
    <name evidence="3" type="ORF">L21SP2_0618</name>
</gene>
<feature type="region of interest" description="Disordered" evidence="1">
    <location>
        <begin position="116"/>
        <end position="139"/>
    </location>
</feature>
<dbReference type="KEGG" id="slr:L21SP2_0618"/>
<keyword evidence="4" id="KW-1185">Reference proteome</keyword>
<evidence type="ECO:0000256" key="1">
    <source>
        <dbReference type="SAM" id="MobiDB-lite"/>
    </source>
</evidence>
<evidence type="ECO:0000256" key="2">
    <source>
        <dbReference type="SAM" id="Phobius"/>
    </source>
</evidence>
<dbReference type="Proteomes" id="UP000018680">
    <property type="component" value="Chromosome"/>
</dbReference>
<dbReference type="RefSeq" id="WP_024266979.1">
    <property type="nucleotide sequence ID" value="NC_023035.1"/>
</dbReference>
<dbReference type="EMBL" id="CP006939">
    <property type="protein sequence ID" value="AHC14047.1"/>
    <property type="molecule type" value="Genomic_DNA"/>
</dbReference>
<reference evidence="3 4" key="1">
    <citation type="journal article" date="2015" name="Stand. Genomic Sci.">
        <title>Complete genome sequence and description of Salinispira pacifica gen. nov., sp. nov., a novel spirochaete isolated form a hypersaline microbial mat.</title>
        <authorList>
            <person name="Ben Hania W."/>
            <person name="Joseph M."/>
            <person name="Schumann P."/>
            <person name="Bunk B."/>
            <person name="Fiebig A."/>
            <person name="Sproer C."/>
            <person name="Klenk H.P."/>
            <person name="Fardeau M.L."/>
            <person name="Spring S."/>
        </authorList>
    </citation>
    <scope>NUCLEOTIDE SEQUENCE [LARGE SCALE GENOMIC DNA]</scope>
    <source>
        <strain evidence="3 4">L21-RPul-D2</strain>
    </source>
</reference>
<protein>
    <submittedName>
        <fullName evidence="3">Uncharacterized protein</fullName>
    </submittedName>
</protein>
<dbReference type="HOGENOM" id="CLU_823591_0_0_12"/>